<name>A0A2Z5FY79_9BACT</name>
<dbReference type="Proteomes" id="UP000253606">
    <property type="component" value="Chromosome"/>
</dbReference>
<keyword evidence="1" id="KW-0418">Kinase</keyword>
<keyword evidence="1" id="KW-0808">Transferase</keyword>
<dbReference type="OrthoDB" id="9810372at2"/>
<protein>
    <submittedName>
        <fullName evidence="1">Polyphosphate glucokinase</fullName>
    </submittedName>
</protein>
<dbReference type="InterPro" id="IPR043129">
    <property type="entry name" value="ATPase_NBD"/>
</dbReference>
<dbReference type="Gene3D" id="3.30.420.40">
    <property type="match status" value="2"/>
</dbReference>
<keyword evidence="2" id="KW-1185">Reference proteome</keyword>
<dbReference type="Pfam" id="PF00480">
    <property type="entry name" value="ROK"/>
    <property type="match status" value="1"/>
</dbReference>
<dbReference type="PANTHER" id="PTHR18964">
    <property type="entry name" value="ROK (REPRESSOR, ORF, KINASE) FAMILY"/>
    <property type="match status" value="1"/>
</dbReference>
<dbReference type="KEGG" id="abas:ACPOL_2496"/>
<reference evidence="1 2" key="1">
    <citation type="journal article" date="2018" name="Front. Microbiol.">
        <title>Hydrolytic Capabilities as a Key to Environmental Success: Chitinolytic and Cellulolytic Acidobacteria From Acidic Sub-arctic Soils and Boreal Peatlands.</title>
        <authorList>
            <person name="Belova S.E."/>
            <person name="Ravin N.V."/>
            <person name="Pankratov T.A."/>
            <person name="Rakitin A.L."/>
            <person name="Ivanova A.A."/>
            <person name="Beletsky A.V."/>
            <person name="Mardanov A.V."/>
            <person name="Sinninghe Damste J.S."/>
            <person name="Dedysh S.N."/>
        </authorList>
    </citation>
    <scope>NUCLEOTIDE SEQUENCE [LARGE SCALE GENOMIC DNA]</scope>
    <source>
        <strain evidence="1 2">SBC82</strain>
    </source>
</reference>
<dbReference type="EMBL" id="CP030840">
    <property type="protein sequence ID" value="AXC11818.1"/>
    <property type="molecule type" value="Genomic_DNA"/>
</dbReference>
<sequence>MATKAAETEKTDVITLAVDTGGTGIKMITLDSSGKPTNERVRVPTPSPATTTAVLAEFEKVKTQMPPFDRVSVGFPGVIKHGTTYTAANLDPSWVGFPLQATLEKQWKKPVRVCNDAAVQGYAAIKGKGVELMLTLGTGLGSSLFTSGHLCPGLELAHHIWRKKDRTYEDYLGKRGYEKYGVDKWNSFLQEAIENTAKLFNWDTLYLGGGNSKKISFKLPENVQTVSNEDGLLGGVALWRDEAML</sequence>
<accession>A0A2Z5FY79</accession>
<dbReference type="SUPFAM" id="SSF53067">
    <property type="entry name" value="Actin-like ATPase domain"/>
    <property type="match status" value="1"/>
</dbReference>
<evidence type="ECO:0000313" key="1">
    <source>
        <dbReference type="EMBL" id="AXC11818.1"/>
    </source>
</evidence>
<evidence type="ECO:0000313" key="2">
    <source>
        <dbReference type="Proteomes" id="UP000253606"/>
    </source>
</evidence>
<proteinExistence type="predicted"/>
<gene>
    <name evidence="1" type="ORF">ACPOL_2496</name>
</gene>
<dbReference type="GO" id="GO:0016301">
    <property type="term" value="F:kinase activity"/>
    <property type="evidence" value="ECO:0007669"/>
    <property type="project" value="UniProtKB-KW"/>
</dbReference>
<dbReference type="AlphaFoldDB" id="A0A2Z5FY79"/>
<dbReference type="RefSeq" id="WP_114207193.1">
    <property type="nucleotide sequence ID" value="NZ_CP030840.1"/>
</dbReference>
<organism evidence="1 2">
    <name type="scientific">Acidisarcina polymorpha</name>
    <dbReference type="NCBI Taxonomy" id="2211140"/>
    <lineage>
        <taxon>Bacteria</taxon>
        <taxon>Pseudomonadati</taxon>
        <taxon>Acidobacteriota</taxon>
        <taxon>Terriglobia</taxon>
        <taxon>Terriglobales</taxon>
        <taxon>Acidobacteriaceae</taxon>
        <taxon>Acidisarcina</taxon>
    </lineage>
</organism>
<dbReference type="InterPro" id="IPR000600">
    <property type="entry name" value="ROK"/>
</dbReference>